<dbReference type="EMBL" id="VRLW01000001">
    <property type="protein sequence ID" value="KAA1259920.1"/>
    <property type="molecule type" value="Genomic_DNA"/>
</dbReference>
<dbReference type="OrthoDB" id="1620905at2"/>
<organism evidence="2 3">
    <name type="scientific">Rubripirellula obstinata</name>
    <dbReference type="NCBI Taxonomy" id="406547"/>
    <lineage>
        <taxon>Bacteria</taxon>
        <taxon>Pseudomonadati</taxon>
        <taxon>Planctomycetota</taxon>
        <taxon>Planctomycetia</taxon>
        <taxon>Pirellulales</taxon>
        <taxon>Pirellulaceae</taxon>
        <taxon>Rubripirellula</taxon>
    </lineage>
</organism>
<keyword evidence="1" id="KW-0732">Signal</keyword>
<evidence type="ECO:0000313" key="2">
    <source>
        <dbReference type="EMBL" id="KAA1259920.1"/>
    </source>
</evidence>
<evidence type="ECO:0000313" key="3">
    <source>
        <dbReference type="Proteomes" id="UP000322699"/>
    </source>
</evidence>
<dbReference type="RefSeq" id="WP_068260894.1">
    <property type="nucleotide sequence ID" value="NZ_LWSK01000020.1"/>
</dbReference>
<dbReference type="AlphaFoldDB" id="A0A5B1CK50"/>
<keyword evidence="3" id="KW-1185">Reference proteome</keyword>
<evidence type="ECO:0008006" key="4">
    <source>
        <dbReference type="Google" id="ProtNLM"/>
    </source>
</evidence>
<accession>A0A5B1CK50</accession>
<reference evidence="2 3" key="1">
    <citation type="submission" date="2019-08" db="EMBL/GenBank/DDBJ databases">
        <title>Deep-cultivation of Planctomycetes and their phenomic and genomic characterization uncovers novel biology.</title>
        <authorList>
            <person name="Wiegand S."/>
            <person name="Jogler M."/>
            <person name="Boedeker C."/>
            <person name="Pinto D."/>
            <person name="Vollmers J."/>
            <person name="Rivas-Marin E."/>
            <person name="Kohn T."/>
            <person name="Peeters S.H."/>
            <person name="Heuer A."/>
            <person name="Rast P."/>
            <person name="Oberbeckmann S."/>
            <person name="Bunk B."/>
            <person name="Jeske O."/>
            <person name="Meyerdierks A."/>
            <person name="Storesund J.E."/>
            <person name="Kallscheuer N."/>
            <person name="Luecker S."/>
            <person name="Lage O.M."/>
            <person name="Pohl T."/>
            <person name="Merkel B.J."/>
            <person name="Hornburger P."/>
            <person name="Mueller R.-W."/>
            <person name="Bruemmer F."/>
            <person name="Labrenz M."/>
            <person name="Spormann A.M."/>
            <person name="Op Den Camp H."/>
            <person name="Overmann J."/>
            <person name="Amann R."/>
            <person name="Jetten M.S.M."/>
            <person name="Mascher T."/>
            <person name="Medema M.H."/>
            <person name="Devos D.P."/>
            <person name="Kaster A.-K."/>
            <person name="Ovreas L."/>
            <person name="Rohde M."/>
            <person name="Galperin M.Y."/>
            <person name="Jogler C."/>
        </authorList>
    </citation>
    <scope>NUCLEOTIDE SEQUENCE [LARGE SCALE GENOMIC DNA]</scope>
    <source>
        <strain evidence="2 3">LF1</strain>
    </source>
</reference>
<dbReference type="Proteomes" id="UP000322699">
    <property type="component" value="Unassembled WGS sequence"/>
</dbReference>
<name>A0A5B1CK50_9BACT</name>
<evidence type="ECO:0000256" key="1">
    <source>
        <dbReference type="SAM" id="SignalP"/>
    </source>
</evidence>
<sequence length="227" mass="23955" precursor="true">MKTSPFCAVVLLTVAFASILSTQQATAEETVLVDSTYEHGNGSFEFDDSGEALTDKGQPGAWVGAGELTIDGTDTIAATTRVTATKTVASDGSFSLQVRPNPAERSPAGGILDTGYALKQGDQLNLTFDWQKTDNFVGGAKFDVFVFTSSDDSLDGTLTSIASKTFAMGPPQKEFESASFAPGDFTITDANVGKKIYLSFSAGGYTRASNSSRFNIDNIRFTAESSP</sequence>
<comment type="caution">
    <text evidence="2">The sequence shown here is derived from an EMBL/GenBank/DDBJ whole genome shotgun (WGS) entry which is preliminary data.</text>
</comment>
<gene>
    <name evidence="2" type="ORF">LF1_24570</name>
</gene>
<proteinExistence type="predicted"/>
<feature type="chain" id="PRO_5022920709" description="Carbohydrate binding domain protein" evidence="1">
    <location>
        <begin position="28"/>
        <end position="227"/>
    </location>
</feature>
<feature type="signal peptide" evidence="1">
    <location>
        <begin position="1"/>
        <end position="27"/>
    </location>
</feature>
<protein>
    <recommendedName>
        <fullName evidence="4">Carbohydrate binding domain protein</fullName>
    </recommendedName>
</protein>